<proteinExistence type="predicted"/>
<comment type="caution">
    <text evidence="1">The sequence shown here is derived from an EMBL/GenBank/DDBJ whole genome shotgun (WGS) entry which is preliminary data.</text>
</comment>
<dbReference type="EMBL" id="CM044707">
    <property type="protein sequence ID" value="KAI5653357.1"/>
    <property type="molecule type" value="Genomic_DNA"/>
</dbReference>
<evidence type="ECO:0000313" key="2">
    <source>
        <dbReference type="Proteomes" id="UP001060085"/>
    </source>
</evidence>
<protein>
    <submittedName>
        <fullName evidence="1">Uncharacterized protein</fullName>
    </submittedName>
</protein>
<keyword evidence="2" id="KW-1185">Reference proteome</keyword>
<accession>A0ACC0A071</accession>
<organism evidence="1 2">
    <name type="scientific">Catharanthus roseus</name>
    <name type="common">Madagascar periwinkle</name>
    <name type="synonym">Vinca rosea</name>
    <dbReference type="NCBI Taxonomy" id="4058"/>
    <lineage>
        <taxon>Eukaryota</taxon>
        <taxon>Viridiplantae</taxon>
        <taxon>Streptophyta</taxon>
        <taxon>Embryophyta</taxon>
        <taxon>Tracheophyta</taxon>
        <taxon>Spermatophyta</taxon>
        <taxon>Magnoliopsida</taxon>
        <taxon>eudicotyledons</taxon>
        <taxon>Gunneridae</taxon>
        <taxon>Pentapetalae</taxon>
        <taxon>asterids</taxon>
        <taxon>lamiids</taxon>
        <taxon>Gentianales</taxon>
        <taxon>Apocynaceae</taxon>
        <taxon>Rauvolfioideae</taxon>
        <taxon>Vinceae</taxon>
        <taxon>Catharanthinae</taxon>
        <taxon>Catharanthus</taxon>
    </lineage>
</organism>
<gene>
    <name evidence="1" type="ORF">M9H77_30544</name>
</gene>
<reference evidence="2" key="1">
    <citation type="journal article" date="2023" name="Nat. Plants">
        <title>Single-cell RNA sequencing provides a high-resolution roadmap for understanding the multicellular compartmentation of specialized metabolism.</title>
        <authorList>
            <person name="Sun S."/>
            <person name="Shen X."/>
            <person name="Li Y."/>
            <person name="Li Y."/>
            <person name="Wang S."/>
            <person name="Li R."/>
            <person name="Zhang H."/>
            <person name="Shen G."/>
            <person name="Guo B."/>
            <person name="Wei J."/>
            <person name="Xu J."/>
            <person name="St-Pierre B."/>
            <person name="Chen S."/>
            <person name="Sun C."/>
        </authorList>
    </citation>
    <scope>NUCLEOTIDE SEQUENCE [LARGE SCALE GENOMIC DNA]</scope>
</reference>
<dbReference type="Proteomes" id="UP001060085">
    <property type="component" value="Linkage Group LG07"/>
</dbReference>
<name>A0ACC0A071_CATRO</name>
<sequence length="300" mass="33147">MYADRVEAAAKRSIKERLNGNTVGDSTRRKQVSGKRQREDDDKWEHDLFDCNDPQVSSRRIGVADLRLKLQKNNVQQGPQSVRGSLSGGVRDLREKLSGSTYSHTVEPDRPKPKPTSEVSKPARKSVIAEAPIPDIKTVASSVSKKKTQKVESVDGFLQSLGLEKYSITFQAEEVDMTALMHMTDEDLKAMGIPMVEVLNDRHLDAITQIAIFNVLSNPFGSFLPESNPGNTNNLKGSLTVVYRRSKEKDTTGVGVQRLSHGHALLGLCLTDDCCIQILAGLVFVIGGFECDFYWATVQL</sequence>
<evidence type="ECO:0000313" key="1">
    <source>
        <dbReference type="EMBL" id="KAI5653357.1"/>
    </source>
</evidence>